<dbReference type="SUPFAM" id="SSF48239">
    <property type="entry name" value="Terpenoid cyclases/Protein prenyltransferases"/>
    <property type="match status" value="1"/>
</dbReference>
<dbReference type="GO" id="GO:0016104">
    <property type="term" value="P:triterpenoid biosynthetic process"/>
    <property type="evidence" value="ECO:0007669"/>
    <property type="project" value="InterPro"/>
</dbReference>
<dbReference type="Proteomes" id="UP001141552">
    <property type="component" value="Unassembled WGS sequence"/>
</dbReference>
<dbReference type="InterPro" id="IPR008930">
    <property type="entry name" value="Terpenoid_cyclase/PrenylTrfase"/>
</dbReference>
<protein>
    <submittedName>
        <fullName evidence="2">Amyrin synthase lup2</fullName>
    </submittedName>
</protein>
<reference evidence="2" key="1">
    <citation type="submission" date="2022-02" db="EMBL/GenBank/DDBJ databases">
        <authorList>
            <person name="Henning P.M."/>
            <person name="McCubbin A.G."/>
            <person name="Shore J.S."/>
        </authorList>
    </citation>
    <scope>NUCLEOTIDE SEQUENCE</scope>
    <source>
        <strain evidence="2">F60SS</strain>
        <tissue evidence="2">Leaves</tissue>
    </source>
</reference>
<organism evidence="2 3">
    <name type="scientific">Turnera subulata</name>
    <dbReference type="NCBI Taxonomy" id="218843"/>
    <lineage>
        <taxon>Eukaryota</taxon>
        <taxon>Viridiplantae</taxon>
        <taxon>Streptophyta</taxon>
        <taxon>Embryophyta</taxon>
        <taxon>Tracheophyta</taxon>
        <taxon>Spermatophyta</taxon>
        <taxon>Magnoliopsida</taxon>
        <taxon>eudicotyledons</taxon>
        <taxon>Gunneridae</taxon>
        <taxon>Pentapetalae</taxon>
        <taxon>rosids</taxon>
        <taxon>fabids</taxon>
        <taxon>Malpighiales</taxon>
        <taxon>Passifloraceae</taxon>
        <taxon>Turnera</taxon>
    </lineage>
</organism>
<evidence type="ECO:0000313" key="2">
    <source>
        <dbReference type="EMBL" id="KAJ4835240.1"/>
    </source>
</evidence>
<dbReference type="EMBL" id="JAKUCV010004479">
    <property type="protein sequence ID" value="KAJ4835240.1"/>
    <property type="molecule type" value="Genomic_DNA"/>
</dbReference>
<accession>A0A9Q0FPG2</accession>
<dbReference type="PANTHER" id="PTHR11764:SF58">
    <property type="entry name" value="BETA-AMYRIN SYNTHASE-RELATED"/>
    <property type="match status" value="1"/>
</dbReference>
<sequence length="51" mass="6117">MSYLYGKRFVGPITPLISQLREELYLQPYDTINWNRMRRVCAKVTMISSYN</sequence>
<dbReference type="PANTHER" id="PTHR11764">
    <property type="entry name" value="TERPENE CYCLASE/MUTASE FAMILY MEMBER"/>
    <property type="match status" value="1"/>
</dbReference>
<reference evidence="2" key="2">
    <citation type="journal article" date="2023" name="Plants (Basel)">
        <title>Annotation of the Turnera subulata (Passifloraceae) Draft Genome Reveals the S-Locus Evolved after the Divergence of Turneroideae from Passifloroideae in a Stepwise Manner.</title>
        <authorList>
            <person name="Henning P.M."/>
            <person name="Roalson E.H."/>
            <person name="Mir W."/>
            <person name="McCubbin A.G."/>
            <person name="Shore J.S."/>
        </authorList>
    </citation>
    <scope>NUCLEOTIDE SEQUENCE</scope>
    <source>
        <strain evidence="2">F60SS</strain>
    </source>
</reference>
<name>A0A9Q0FPG2_9ROSI</name>
<evidence type="ECO:0000313" key="3">
    <source>
        <dbReference type="Proteomes" id="UP001141552"/>
    </source>
</evidence>
<dbReference type="OrthoDB" id="1696759at2759"/>
<dbReference type="InterPro" id="IPR018333">
    <property type="entry name" value="Squalene_cyclase"/>
</dbReference>
<comment type="caution">
    <text evidence="2">The sequence shown here is derived from an EMBL/GenBank/DDBJ whole genome shotgun (WGS) entry which is preliminary data.</text>
</comment>
<dbReference type="GO" id="GO:0005811">
    <property type="term" value="C:lipid droplet"/>
    <property type="evidence" value="ECO:0007669"/>
    <property type="project" value="InterPro"/>
</dbReference>
<keyword evidence="1" id="KW-0413">Isomerase</keyword>
<keyword evidence="3" id="KW-1185">Reference proteome</keyword>
<gene>
    <name evidence="2" type="primary">LUP2_1</name>
    <name evidence="2" type="ORF">Tsubulata_020061</name>
</gene>
<dbReference type="AlphaFoldDB" id="A0A9Q0FPG2"/>
<dbReference type="GO" id="GO:0042300">
    <property type="term" value="F:beta-amyrin synthase activity"/>
    <property type="evidence" value="ECO:0007669"/>
    <property type="project" value="TreeGrafter"/>
</dbReference>
<evidence type="ECO:0000256" key="1">
    <source>
        <dbReference type="ARBA" id="ARBA00023235"/>
    </source>
</evidence>
<proteinExistence type="predicted"/>
<dbReference type="Gene3D" id="1.50.10.20">
    <property type="match status" value="1"/>
</dbReference>